<proteinExistence type="predicted"/>
<name>A0A6J5NAL0_9CAUD</name>
<gene>
    <name evidence="1" type="ORF">UFOVP667_14</name>
</gene>
<organism evidence="1">
    <name type="scientific">uncultured Caudovirales phage</name>
    <dbReference type="NCBI Taxonomy" id="2100421"/>
    <lineage>
        <taxon>Viruses</taxon>
        <taxon>Duplodnaviria</taxon>
        <taxon>Heunggongvirae</taxon>
        <taxon>Uroviricota</taxon>
        <taxon>Caudoviricetes</taxon>
        <taxon>Peduoviridae</taxon>
        <taxon>Maltschvirus</taxon>
        <taxon>Maltschvirus maltsch</taxon>
    </lineage>
</organism>
<evidence type="ECO:0000313" key="1">
    <source>
        <dbReference type="EMBL" id="CAB4155632.1"/>
    </source>
</evidence>
<sequence length="193" mass="21483">MALTTVSARYSVKKRLDIAAGVLVFDDAIDEFVLSGVKRLYPIAQRELPVQTSSVVADNYGEATVDLSALATPVKAARKVEYSDGYGFANSDDNYHHGVTLYVRNLPSGTVTLRIYGVTNFALDTVSEELESPVFWYAMSEFYTYLVGNKSKYSIYSQSSGARSVDNMQELADYYEQKANVYINDRTHIYGVS</sequence>
<accession>A0A6J5NAL0</accession>
<protein>
    <submittedName>
        <fullName evidence="1">Uncharacterized protein</fullName>
    </submittedName>
</protein>
<dbReference type="EMBL" id="LR796629">
    <property type="protein sequence ID" value="CAB4155632.1"/>
    <property type="molecule type" value="Genomic_DNA"/>
</dbReference>
<reference evidence="1" key="1">
    <citation type="submission" date="2020-04" db="EMBL/GenBank/DDBJ databases">
        <authorList>
            <person name="Chiriac C."/>
            <person name="Salcher M."/>
            <person name="Ghai R."/>
            <person name="Kavagutti S V."/>
        </authorList>
    </citation>
    <scope>NUCLEOTIDE SEQUENCE</scope>
</reference>